<dbReference type="InterPro" id="IPR009081">
    <property type="entry name" value="PP-bd_ACP"/>
</dbReference>
<name>A0ABV9A0F4_9ACTN</name>
<evidence type="ECO:0000313" key="3">
    <source>
        <dbReference type="Proteomes" id="UP001595997"/>
    </source>
</evidence>
<protein>
    <submittedName>
        <fullName evidence="2">Phosphopantetheine-binding protein</fullName>
    </submittedName>
</protein>
<dbReference type="PROSITE" id="PS50075">
    <property type="entry name" value="CARRIER"/>
    <property type="match status" value="1"/>
</dbReference>
<evidence type="ECO:0000313" key="2">
    <source>
        <dbReference type="EMBL" id="MFC4492556.1"/>
    </source>
</evidence>
<dbReference type="SUPFAM" id="SSF47336">
    <property type="entry name" value="ACP-like"/>
    <property type="match status" value="1"/>
</dbReference>
<sequence>MTEEEYASSLVAFIGEEFLQGDAQAELDDATPLMESGILDSLRIALLLTFIRDELGLSVSPGKIDAEHFRDVRTIAAMLAGLPAEENAASADSP</sequence>
<feature type="domain" description="Carrier" evidence="1">
    <location>
        <begin position="5"/>
        <end position="83"/>
    </location>
</feature>
<dbReference type="RefSeq" id="WP_386440393.1">
    <property type="nucleotide sequence ID" value="NZ_JBHSFH010000001.1"/>
</dbReference>
<gene>
    <name evidence="2" type="ORF">ACFPA8_00175</name>
</gene>
<reference evidence="3" key="1">
    <citation type="journal article" date="2019" name="Int. J. Syst. Evol. Microbiol.">
        <title>The Global Catalogue of Microorganisms (GCM) 10K type strain sequencing project: providing services to taxonomists for standard genome sequencing and annotation.</title>
        <authorList>
            <consortium name="The Broad Institute Genomics Platform"/>
            <consortium name="The Broad Institute Genome Sequencing Center for Infectious Disease"/>
            <person name="Wu L."/>
            <person name="Ma J."/>
        </authorList>
    </citation>
    <scope>NUCLEOTIDE SEQUENCE [LARGE SCALE GENOMIC DNA]</scope>
    <source>
        <strain evidence="3">CGMCC 4.7357</strain>
    </source>
</reference>
<evidence type="ECO:0000259" key="1">
    <source>
        <dbReference type="PROSITE" id="PS50075"/>
    </source>
</evidence>
<dbReference type="EMBL" id="JBHSFH010000001">
    <property type="protein sequence ID" value="MFC4492556.1"/>
    <property type="molecule type" value="Genomic_DNA"/>
</dbReference>
<dbReference type="Pfam" id="PF00550">
    <property type="entry name" value="PP-binding"/>
    <property type="match status" value="1"/>
</dbReference>
<proteinExistence type="predicted"/>
<comment type="caution">
    <text evidence="2">The sequence shown here is derived from an EMBL/GenBank/DDBJ whole genome shotgun (WGS) entry which is preliminary data.</text>
</comment>
<organism evidence="2 3">
    <name type="scientific">Streptomyces ovatisporus</name>
    <dbReference type="NCBI Taxonomy" id="1128682"/>
    <lineage>
        <taxon>Bacteria</taxon>
        <taxon>Bacillati</taxon>
        <taxon>Actinomycetota</taxon>
        <taxon>Actinomycetes</taxon>
        <taxon>Kitasatosporales</taxon>
        <taxon>Streptomycetaceae</taxon>
        <taxon>Streptomyces</taxon>
    </lineage>
</organism>
<keyword evidence="3" id="KW-1185">Reference proteome</keyword>
<dbReference type="Gene3D" id="1.10.1200.10">
    <property type="entry name" value="ACP-like"/>
    <property type="match status" value="1"/>
</dbReference>
<dbReference type="InterPro" id="IPR036736">
    <property type="entry name" value="ACP-like_sf"/>
</dbReference>
<dbReference type="Proteomes" id="UP001595997">
    <property type="component" value="Unassembled WGS sequence"/>
</dbReference>
<accession>A0ABV9A0F4</accession>